<protein>
    <submittedName>
        <fullName evidence="1">Regulator of (H+)-ATPase in vacuolar membrane</fullName>
    </submittedName>
</protein>
<keyword evidence="2" id="KW-1185">Reference proteome</keyword>
<proteinExistence type="predicted"/>
<accession>A0ACC1K7I4</accession>
<sequence length="2012" mass="215720">MALRAEYTGRANAGTLLGAHAHGALYIVYASGKEVIVHTASGRHVQSVADPRITGGIARLAASKHGRLAAVCAARIVVLDPAARSEDSGWLPHTGRWMYAAHIDLELPARDAAVSACAWLGEDRLILAAGSTLCLLACTDGSWTVSKTWAAGSAVDLIAAAPDGQVFATASQDCRMAKVWQLASSGARARFQYVVHTTPVRDMFWHPHMNTTVDGAAALTLYTVTHAGNLYMWNSSSADDCGRPPECPCGIRFALVGTLALAQQNTHAVQPSNGTRRLAAAGIQYQLLPGAALAGGADVMDDGAESTTATTTSSSTASKATPASGQAHGTPGPESLERTVANGAALVAQQQQADQIYAVFSDGSVDIWNVQHPQHPSAMSGASIALRTCASDDALPFVRPDAPAGVLAQSLLWQGGHDALELAMVDAVGHVFLLSAAGSDDRPLALRRIWDGHTEPIFHISVDPYRRRMATHSTEGELLIWHAVSTTDGPVSISRRMALGTGQIQTIAWAPSENEFIAATGKCVYRLVYDEDTRQWTPLSRELPSMEPYDRVFTYPAGTTGMSADAGADAPMYYISTVSLATRMIQTWAVPGPGKPIRLVDQTTLRPTQHFDRASRVMPVPYPFFSQDNIMVTFDSRAGKLRIWGIRTTPRLRWFCAKEHLLPCLRVDMIRYNSVDKAAIVSTDEQGVQTVTVWVFSSASRRSHYLPAGTIYPRTSSDRVREVRWHLTEYAQTYLGIQWDDHIGIYCQERNADSGWICVQTIHASEFGPDAAIGSFSFTADGNPTFSVGRQLLVHSQAMPDGLTLSDRAYAAHGELPLIHPFVLTELMSWGRTDVVRRLISLLHDNIHEQAMGGRRSVALPFVSVQSLLGTGADDTSSSRSVPSHRSDTRGSSRYASLLDMGLEGDVLTMDPSLPDFAQLSDAKVAFVLEKLTEVKIQGLGPIDQARLLSIVGSISTSQTKGQPIDDMGVRFLIKLQLLELENKRTRAADELSYRELNWALHSRSQAILLQICLQRHAAAGLTWESARRMGVCVWLSDVNSLRAEVESMARNIFVAQGRNPAACAIFYLALGKQRLVHGLWRTAASHPEQGKMLAFLSHDFSEARWKTAAAKNAYALLSRQRYLDAAAFFLLAGKLADAATVCVAQLKDIQLAIAICRCSEGDAGPVLRGLLWRHVLPDALNRQDRWLASLAFGLVHRYDLVQQALTDDLVRLGRQIGVAAEPSSSYSAMSVLDTELLILYRSMLDYPSPYRAPPVAQAELIAQTITIFESLGAPVMSLVVLEWWRRELLGITRKTAAAGLAAAASVSSGTLDMGAFSSFPGFGAAAAKPAQPVAPAPVDPIASGMFSMESFGAAFSGISLGSQPTKQLSKGHPAPQQAAAASTSGDADADSDEEALLAVEIEDTPVQYACRVTLALQIIEFVVRSQAAAGASSGIDVDAEKRAVAQALRLPLTASTARTARGSAGLVLQRFATTGTPATPAATPAAPTEKEKSGVRSPDSEPTPEPKPAKSQAKKKGHKIRNTVLLALLGGSGFVAAAAYAQEDREFGLQFEQYVPGAASFMKLIRHHDNSVLMAVSDVGYSAYDQTVYTGRFIYQQSLGLLNMLQHNSWHGPGTAKAAEPSKADETRKPRRAPAAPAAPTHAVADGAAPLKAAVVAVEIPPLASDSAAVVELSTALSAVVAALNKHGLSPKEVQQVKALSDALLGLDSHIGALKSDERAAVEAALAEERLKFEGLLGEFQEAARRALFAREALLLASKDEALQAAAATADARLAAELSAQRDLLERRFNRFVRARVDEERGGRLAHLDRVEAQLHALAQMARESGDVLRRSQAVARLGVAVAALKNAAGNAVQRPFASELAALAGAATTDFPATRAAVEAISRAVAEQGVPSLVELEDRFETVRKEIRSVALVPESGSVGSQVLSVVLSKAMFEKQGLVEGDDVDAVLARAGHFLGRHDLDMATRELNQLAGWPRKLAEDWVAAARHRLEIEQAIGVAEAEEQLARLTLV</sequence>
<gene>
    <name evidence="1" type="primary">RAV1</name>
    <name evidence="1" type="ORF">IWQ57_000468</name>
</gene>
<name>A0ACC1K7I4_9FUNG</name>
<evidence type="ECO:0000313" key="2">
    <source>
        <dbReference type="Proteomes" id="UP001140234"/>
    </source>
</evidence>
<organism evidence="1 2">
    <name type="scientific">Coemansia nantahalensis</name>
    <dbReference type="NCBI Taxonomy" id="2789366"/>
    <lineage>
        <taxon>Eukaryota</taxon>
        <taxon>Fungi</taxon>
        <taxon>Fungi incertae sedis</taxon>
        <taxon>Zoopagomycota</taxon>
        <taxon>Kickxellomycotina</taxon>
        <taxon>Kickxellomycetes</taxon>
        <taxon>Kickxellales</taxon>
        <taxon>Kickxellaceae</taxon>
        <taxon>Coemansia</taxon>
    </lineage>
</organism>
<dbReference type="Proteomes" id="UP001140234">
    <property type="component" value="Unassembled WGS sequence"/>
</dbReference>
<comment type="caution">
    <text evidence="1">The sequence shown here is derived from an EMBL/GenBank/DDBJ whole genome shotgun (WGS) entry which is preliminary data.</text>
</comment>
<evidence type="ECO:0000313" key="1">
    <source>
        <dbReference type="EMBL" id="KAJ2775316.1"/>
    </source>
</evidence>
<dbReference type="EMBL" id="JANBUJ010000026">
    <property type="protein sequence ID" value="KAJ2775316.1"/>
    <property type="molecule type" value="Genomic_DNA"/>
</dbReference>
<reference evidence="1" key="1">
    <citation type="submission" date="2022-07" db="EMBL/GenBank/DDBJ databases">
        <title>Phylogenomic reconstructions and comparative analyses of Kickxellomycotina fungi.</title>
        <authorList>
            <person name="Reynolds N.K."/>
            <person name="Stajich J.E."/>
            <person name="Barry K."/>
            <person name="Grigoriev I.V."/>
            <person name="Crous P."/>
            <person name="Smith M.E."/>
        </authorList>
    </citation>
    <scope>NUCLEOTIDE SEQUENCE</scope>
    <source>
        <strain evidence="1">CBS 109366</strain>
    </source>
</reference>